<evidence type="ECO:0000313" key="1">
    <source>
        <dbReference type="EMBL" id="KAF9648415.1"/>
    </source>
</evidence>
<gene>
    <name evidence="1" type="ORF">BDM02DRAFT_2275395</name>
</gene>
<dbReference type="EMBL" id="MU118014">
    <property type="protein sequence ID" value="KAF9648415.1"/>
    <property type="molecule type" value="Genomic_DNA"/>
</dbReference>
<accession>A0ACB6ZF80</accession>
<organism evidence="1 2">
    <name type="scientific">Thelephora ganbajun</name>
    <name type="common">Ganba fungus</name>
    <dbReference type="NCBI Taxonomy" id="370292"/>
    <lineage>
        <taxon>Eukaryota</taxon>
        <taxon>Fungi</taxon>
        <taxon>Dikarya</taxon>
        <taxon>Basidiomycota</taxon>
        <taxon>Agaricomycotina</taxon>
        <taxon>Agaricomycetes</taxon>
        <taxon>Thelephorales</taxon>
        <taxon>Thelephoraceae</taxon>
        <taxon>Thelephora</taxon>
    </lineage>
</organism>
<protein>
    <submittedName>
        <fullName evidence="1">Uncharacterized protein</fullName>
    </submittedName>
</protein>
<proteinExistence type="predicted"/>
<keyword evidence="2" id="KW-1185">Reference proteome</keyword>
<comment type="caution">
    <text evidence="1">The sequence shown here is derived from an EMBL/GenBank/DDBJ whole genome shotgun (WGS) entry which is preliminary data.</text>
</comment>
<name>A0ACB6ZF80_THEGA</name>
<sequence length="322" mass="36198">MTASNPYSLTHNPSSPVSRLPPELLVRTFKYLATRSSPTILLRICHRWADIASSVSSLWSRIDFSTPPAPFLQRCTNRPIEVILSSSPVEPKFNQRMAAREVLLLYNDRIRKLVLDLPAGHLREIEPVLSAVFPILVDVSISVWPNHPGNPRMEDYLDWRPAINPLSPIRYLRLLLVHTPWVPGRFQNLVEFFLHDQRYPSFDPSMEIFLEILESSPQLTVLSVANAGPRLPLDTITLPLATRIAHLRNLQYLYLGQEDACDIGWMLIHLKIPISANGFLTLPTSAAARMRWTFGRSASLPPLTSFSASSGKALCTDTSTVS</sequence>
<dbReference type="Proteomes" id="UP000886501">
    <property type="component" value="Unassembled WGS sequence"/>
</dbReference>
<reference evidence="1" key="1">
    <citation type="submission" date="2019-10" db="EMBL/GenBank/DDBJ databases">
        <authorList>
            <consortium name="DOE Joint Genome Institute"/>
            <person name="Kuo A."/>
            <person name="Miyauchi S."/>
            <person name="Kiss E."/>
            <person name="Drula E."/>
            <person name="Kohler A."/>
            <person name="Sanchez-Garcia M."/>
            <person name="Andreopoulos B."/>
            <person name="Barry K.W."/>
            <person name="Bonito G."/>
            <person name="Buee M."/>
            <person name="Carver A."/>
            <person name="Chen C."/>
            <person name="Cichocki N."/>
            <person name="Clum A."/>
            <person name="Culley D."/>
            <person name="Crous P.W."/>
            <person name="Fauchery L."/>
            <person name="Girlanda M."/>
            <person name="Hayes R."/>
            <person name="Keri Z."/>
            <person name="Labutti K."/>
            <person name="Lipzen A."/>
            <person name="Lombard V."/>
            <person name="Magnuson J."/>
            <person name="Maillard F."/>
            <person name="Morin E."/>
            <person name="Murat C."/>
            <person name="Nolan M."/>
            <person name="Ohm R."/>
            <person name="Pangilinan J."/>
            <person name="Pereira M."/>
            <person name="Perotto S."/>
            <person name="Peter M."/>
            <person name="Riley R."/>
            <person name="Sitrit Y."/>
            <person name="Stielow B."/>
            <person name="Szollosi G."/>
            <person name="Zifcakova L."/>
            <person name="Stursova M."/>
            <person name="Spatafora J.W."/>
            <person name="Tedersoo L."/>
            <person name="Vaario L.-M."/>
            <person name="Yamada A."/>
            <person name="Yan M."/>
            <person name="Wang P."/>
            <person name="Xu J."/>
            <person name="Bruns T."/>
            <person name="Baldrian P."/>
            <person name="Vilgalys R."/>
            <person name="Henrissat B."/>
            <person name="Grigoriev I.V."/>
            <person name="Hibbett D."/>
            <person name="Nagy L.G."/>
            <person name="Martin F.M."/>
        </authorList>
    </citation>
    <scope>NUCLEOTIDE SEQUENCE</scope>
    <source>
        <strain evidence="1">P2</strain>
    </source>
</reference>
<evidence type="ECO:0000313" key="2">
    <source>
        <dbReference type="Proteomes" id="UP000886501"/>
    </source>
</evidence>
<reference evidence="1" key="2">
    <citation type="journal article" date="2020" name="Nat. Commun.">
        <title>Large-scale genome sequencing of mycorrhizal fungi provides insights into the early evolution of symbiotic traits.</title>
        <authorList>
            <person name="Miyauchi S."/>
            <person name="Kiss E."/>
            <person name="Kuo A."/>
            <person name="Drula E."/>
            <person name="Kohler A."/>
            <person name="Sanchez-Garcia M."/>
            <person name="Morin E."/>
            <person name="Andreopoulos B."/>
            <person name="Barry K.W."/>
            <person name="Bonito G."/>
            <person name="Buee M."/>
            <person name="Carver A."/>
            <person name="Chen C."/>
            <person name="Cichocki N."/>
            <person name="Clum A."/>
            <person name="Culley D."/>
            <person name="Crous P.W."/>
            <person name="Fauchery L."/>
            <person name="Girlanda M."/>
            <person name="Hayes R.D."/>
            <person name="Keri Z."/>
            <person name="LaButti K."/>
            <person name="Lipzen A."/>
            <person name="Lombard V."/>
            <person name="Magnuson J."/>
            <person name="Maillard F."/>
            <person name="Murat C."/>
            <person name="Nolan M."/>
            <person name="Ohm R.A."/>
            <person name="Pangilinan J."/>
            <person name="Pereira M.F."/>
            <person name="Perotto S."/>
            <person name="Peter M."/>
            <person name="Pfister S."/>
            <person name="Riley R."/>
            <person name="Sitrit Y."/>
            <person name="Stielow J.B."/>
            <person name="Szollosi G."/>
            <person name="Zifcakova L."/>
            <person name="Stursova M."/>
            <person name="Spatafora J.W."/>
            <person name="Tedersoo L."/>
            <person name="Vaario L.M."/>
            <person name="Yamada A."/>
            <person name="Yan M."/>
            <person name="Wang P."/>
            <person name="Xu J."/>
            <person name="Bruns T."/>
            <person name="Baldrian P."/>
            <person name="Vilgalys R."/>
            <person name="Dunand C."/>
            <person name="Henrissat B."/>
            <person name="Grigoriev I.V."/>
            <person name="Hibbett D."/>
            <person name="Nagy L.G."/>
            <person name="Martin F.M."/>
        </authorList>
    </citation>
    <scope>NUCLEOTIDE SEQUENCE</scope>
    <source>
        <strain evidence="1">P2</strain>
    </source>
</reference>